<dbReference type="FunFam" id="1.10.220.10:FF:000006">
    <property type="entry name" value="Annexin"/>
    <property type="match status" value="1"/>
</dbReference>
<evidence type="ECO:0000256" key="3">
    <source>
        <dbReference type="ARBA" id="ARBA00022837"/>
    </source>
</evidence>
<evidence type="ECO:0000256" key="1">
    <source>
        <dbReference type="ARBA" id="ARBA00022723"/>
    </source>
</evidence>
<dbReference type="GO" id="GO:0009651">
    <property type="term" value="P:response to salt stress"/>
    <property type="evidence" value="ECO:0007669"/>
    <property type="project" value="TreeGrafter"/>
</dbReference>
<dbReference type="GO" id="GO:0005544">
    <property type="term" value="F:calcium-dependent phospholipid binding"/>
    <property type="evidence" value="ECO:0007669"/>
    <property type="project" value="UniProtKB-KW"/>
</dbReference>
<feature type="binding site" evidence="6">
    <location>
        <position position="265"/>
    </location>
    <ligand>
        <name>Ca(2+)</name>
        <dbReference type="ChEBI" id="CHEBI:29108"/>
        <label>1</label>
    </ligand>
</feature>
<name>A0A8B9AQN5_PHODC</name>
<dbReference type="InterPro" id="IPR037104">
    <property type="entry name" value="Annexin_sf"/>
</dbReference>
<reference evidence="9" key="2">
    <citation type="submission" date="2025-08" db="UniProtKB">
        <authorList>
            <consortium name="RefSeq"/>
        </authorList>
    </citation>
    <scope>IDENTIFICATION</scope>
    <source>
        <tissue evidence="9">Young leaves</tissue>
    </source>
</reference>
<gene>
    <name evidence="9" type="primary">LOC103698776</name>
</gene>
<evidence type="ECO:0000256" key="7">
    <source>
        <dbReference type="RuleBase" id="RU003540"/>
    </source>
</evidence>
<dbReference type="PANTHER" id="PTHR10502:SF99">
    <property type="entry name" value="ANNEXIN D3"/>
    <property type="match status" value="1"/>
</dbReference>
<feature type="binding site" evidence="6">
    <location>
        <position position="68"/>
    </location>
    <ligand>
        <name>Ca(2+)</name>
        <dbReference type="ChEBI" id="CHEBI:29108"/>
        <label>1</label>
    </ligand>
</feature>
<dbReference type="KEGG" id="pda:103698776"/>
<dbReference type="PANTHER" id="PTHR10502">
    <property type="entry name" value="ANNEXIN"/>
    <property type="match status" value="1"/>
</dbReference>
<feature type="binding site" evidence="6">
    <location>
        <position position="305"/>
    </location>
    <ligand>
        <name>Ca(2+)</name>
        <dbReference type="ChEBI" id="CHEBI:29108"/>
        <label>1</label>
    </ligand>
</feature>
<keyword evidence="8" id="KW-1185">Reference proteome</keyword>
<dbReference type="InterPro" id="IPR018252">
    <property type="entry name" value="Annexin_repeat_CS"/>
</dbReference>
<reference evidence="8" key="1">
    <citation type="journal article" date="2019" name="Nat. Commun.">
        <title>Genome-wide association mapping of date palm fruit traits.</title>
        <authorList>
            <person name="Hazzouri K.M."/>
            <person name="Gros-Balthazard M."/>
            <person name="Flowers J.M."/>
            <person name="Copetti D."/>
            <person name="Lemansour A."/>
            <person name="Lebrun M."/>
            <person name="Masmoudi K."/>
            <person name="Ferrand S."/>
            <person name="Dhar M.I."/>
            <person name="Fresquez Z.A."/>
            <person name="Rosas U."/>
            <person name="Zhang J."/>
            <person name="Talag J."/>
            <person name="Lee S."/>
            <person name="Kudrna D."/>
            <person name="Powell R.F."/>
            <person name="Leitch I.J."/>
            <person name="Krueger R.R."/>
            <person name="Wing R.A."/>
            <person name="Amiri K.M.A."/>
            <person name="Purugganan M.D."/>
        </authorList>
    </citation>
    <scope>NUCLEOTIDE SEQUENCE [LARGE SCALE GENOMIC DNA]</scope>
    <source>
        <strain evidence="8">cv. Khalas</strain>
    </source>
</reference>
<dbReference type="GO" id="GO:0005886">
    <property type="term" value="C:plasma membrane"/>
    <property type="evidence" value="ECO:0007669"/>
    <property type="project" value="TreeGrafter"/>
</dbReference>
<dbReference type="SMART" id="SM00335">
    <property type="entry name" value="ANX"/>
    <property type="match status" value="3"/>
</dbReference>
<dbReference type="RefSeq" id="XP_038988745.1">
    <property type="nucleotide sequence ID" value="XM_039132817.1"/>
</dbReference>
<dbReference type="FunFam" id="1.10.220.10:FF:000008">
    <property type="entry name" value="Annexin"/>
    <property type="match status" value="1"/>
</dbReference>
<dbReference type="InterPro" id="IPR001464">
    <property type="entry name" value="Annexin"/>
</dbReference>
<keyword evidence="3 6" id="KW-0106">Calcium</keyword>
<organism evidence="8 9">
    <name type="scientific">Phoenix dactylifera</name>
    <name type="common">Date palm</name>
    <dbReference type="NCBI Taxonomy" id="42345"/>
    <lineage>
        <taxon>Eukaryota</taxon>
        <taxon>Viridiplantae</taxon>
        <taxon>Streptophyta</taxon>
        <taxon>Embryophyta</taxon>
        <taxon>Tracheophyta</taxon>
        <taxon>Spermatophyta</taxon>
        <taxon>Magnoliopsida</taxon>
        <taxon>Liliopsida</taxon>
        <taxon>Arecaceae</taxon>
        <taxon>Coryphoideae</taxon>
        <taxon>Phoeniceae</taxon>
        <taxon>Phoenix</taxon>
    </lineage>
</organism>
<evidence type="ECO:0000256" key="5">
    <source>
        <dbReference type="ARBA" id="ARBA00023302"/>
    </source>
</evidence>
<feature type="binding site" evidence="6">
    <location>
        <position position="306"/>
    </location>
    <ligand>
        <name>Ca(2+)</name>
        <dbReference type="ChEBI" id="CHEBI:29108"/>
        <label>1</label>
    </ligand>
</feature>
<evidence type="ECO:0000256" key="6">
    <source>
        <dbReference type="PIRSR" id="PIRSR609118-1"/>
    </source>
</evidence>
<dbReference type="PROSITE" id="PS51897">
    <property type="entry name" value="ANNEXIN_2"/>
    <property type="match status" value="3"/>
</dbReference>
<dbReference type="GO" id="GO:0009414">
    <property type="term" value="P:response to water deprivation"/>
    <property type="evidence" value="ECO:0007669"/>
    <property type="project" value="TreeGrafter"/>
</dbReference>
<keyword evidence="5 7" id="KW-0111">Calcium/phospholipid-binding</keyword>
<feature type="binding site" evidence="6">
    <location>
        <position position="26"/>
    </location>
    <ligand>
        <name>Ca(2+)</name>
        <dbReference type="ChEBI" id="CHEBI:29108"/>
        <label>1</label>
    </ligand>
</feature>
<dbReference type="GO" id="GO:0005509">
    <property type="term" value="F:calcium ion binding"/>
    <property type="evidence" value="ECO:0007669"/>
    <property type="project" value="InterPro"/>
</dbReference>
<dbReference type="GO" id="GO:0005737">
    <property type="term" value="C:cytoplasm"/>
    <property type="evidence" value="ECO:0007669"/>
    <property type="project" value="TreeGrafter"/>
</dbReference>
<proteinExistence type="inferred from homology"/>
<dbReference type="Gene3D" id="1.10.220.10">
    <property type="entry name" value="Annexin"/>
    <property type="match status" value="4"/>
</dbReference>
<dbReference type="PRINTS" id="PR00196">
    <property type="entry name" value="ANNEXIN"/>
</dbReference>
<dbReference type="Pfam" id="PF00191">
    <property type="entry name" value="Annexin"/>
    <property type="match status" value="3"/>
</dbReference>
<comment type="similarity">
    <text evidence="7">Belongs to the annexin family.</text>
</comment>
<dbReference type="PRINTS" id="PR01814">
    <property type="entry name" value="ANNEXINPLANT"/>
</dbReference>
<dbReference type="GeneID" id="103698776"/>
<dbReference type="PROSITE" id="PS00223">
    <property type="entry name" value="ANNEXIN_1"/>
    <property type="match status" value="1"/>
</dbReference>
<dbReference type="AlphaFoldDB" id="A0A8B9AQN5"/>
<dbReference type="InterPro" id="IPR009118">
    <property type="entry name" value="AnnexinD_plant"/>
</dbReference>
<dbReference type="Proteomes" id="UP000228380">
    <property type="component" value="Chromosome 13"/>
</dbReference>
<evidence type="ECO:0000313" key="9">
    <source>
        <dbReference type="RefSeq" id="XP_038988745.1"/>
    </source>
</evidence>
<feature type="binding site" evidence="6">
    <location>
        <position position="28"/>
    </location>
    <ligand>
        <name>Ca(2+)</name>
        <dbReference type="ChEBI" id="CHEBI:29108"/>
        <label>1</label>
    </ligand>
</feature>
<keyword evidence="1 6" id="KW-0479">Metal-binding</keyword>
<dbReference type="GO" id="GO:0009408">
    <property type="term" value="P:response to heat"/>
    <property type="evidence" value="ECO:0007669"/>
    <property type="project" value="TreeGrafter"/>
</dbReference>
<feature type="binding site" evidence="6">
    <location>
        <position position="24"/>
    </location>
    <ligand>
        <name>Ca(2+)</name>
        <dbReference type="ChEBI" id="CHEBI:29108"/>
        <label>1</label>
    </ligand>
</feature>
<dbReference type="SUPFAM" id="SSF47874">
    <property type="entry name" value="Annexin"/>
    <property type="match status" value="1"/>
</dbReference>
<dbReference type="InterPro" id="IPR018502">
    <property type="entry name" value="Annexin_repeat"/>
</dbReference>
<dbReference type="FunFam" id="1.10.220.10:FF:000001">
    <property type="entry name" value="Annexin"/>
    <property type="match status" value="1"/>
</dbReference>
<protein>
    <recommendedName>
        <fullName evidence="7">Annexin</fullName>
    </recommendedName>
</protein>
<accession>A0A8B9AQN5</accession>
<comment type="domain">
    <text evidence="7">A pair of annexin repeats may form one binding site for calcium and phospholipid.</text>
</comment>
<evidence type="ECO:0000256" key="4">
    <source>
        <dbReference type="ARBA" id="ARBA00023216"/>
    </source>
</evidence>
<dbReference type="OrthoDB" id="37886at2759"/>
<sequence>MATITVPHPLPSPEEDAKKLRKAFQGFGTDENAIIEVLGHRTAAQRAEIARTYARLYGETLVEGLRSELSGDFLNAVILWVMDPAERDAELANKALKNKGDWHIWDIWHIWVIIEVACASDPDHLMAVRKAYCSRFSSSLEEDVASRFAHEQPLGQLLVRLVSSYRYTGEHVNEGLAQSEAEELYDAIRIPHHERVIRILSTRNKSQLKSTFNHYKQHYGKAIDEDIESSGSSQFTSMLKVAVRCIGSPEKHFAEVVRSSVLGLGTDEDSLTRAIVSRAEIDMKQIKEEYKNRYNTTLNADVIGDTSGDYKNFLLTLVGSADP</sequence>
<evidence type="ECO:0000313" key="8">
    <source>
        <dbReference type="Proteomes" id="UP000228380"/>
    </source>
</evidence>
<dbReference type="GO" id="GO:0009409">
    <property type="term" value="P:response to cold"/>
    <property type="evidence" value="ECO:0007669"/>
    <property type="project" value="TreeGrafter"/>
</dbReference>
<dbReference type="GO" id="GO:0001786">
    <property type="term" value="F:phosphatidylserine binding"/>
    <property type="evidence" value="ECO:0007669"/>
    <property type="project" value="TreeGrafter"/>
</dbReference>
<evidence type="ECO:0000256" key="2">
    <source>
        <dbReference type="ARBA" id="ARBA00022737"/>
    </source>
</evidence>
<keyword evidence="4 7" id="KW-0041">Annexin</keyword>
<keyword evidence="2 7" id="KW-0677">Repeat</keyword>